<dbReference type="Proteomes" id="UP001500218">
    <property type="component" value="Unassembled WGS sequence"/>
</dbReference>
<keyword evidence="2" id="KW-1185">Reference proteome</keyword>
<accession>A0ABP4YSF0</accession>
<protein>
    <recommendedName>
        <fullName evidence="3">Gliding motility protein</fullName>
    </recommendedName>
</protein>
<proteinExistence type="predicted"/>
<dbReference type="EMBL" id="BAAALT010000206">
    <property type="protein sequence ID" value="GAA1823833.1"/>
    <property type="molecule type" value="Genomic_DNA"/>
</dbReference>
<comment type="caution">
    <text evidence="1">The sequence shown here is derived from an EMBL/GenBank/DDBJ whole genome shotgun (WGS) entry which is preliminary data.</text>
</comment>
<name>A0ABP4YSF0_9ACTN</name>
<evidence type="ECO:0008006" key="3">
    <source>
        <dbReference type="Google" id="ProtNLM"/>
    </source>
</evidence>
<gene>
    <name evidence="1" type="ORF">GCM10009682_50160</name>
</gene>
<organism evidence="1 2">
    <name type="scientific">Luedemannella flava</name>
    <dbReference type="NCBI Taxonomy" id="349316"/>
    <lineage>
        <taxon>Bacteria</taxon>
        <taxon>Bacillati</taxon>
        <taxon>Actinomycetota</taxon>
        <taxon>Actinomycetes</taxon>
        <taxon>Micromonosporales</taxon>
        <taxon>Micromonosporaceae</taxon>
        <taxon>Luedemannella</taxon>
    </lineage>
</organism>
<evidence type="ECO:0000313" key="1">
    <source>
        <dbReference type="EMBL" id="GAA1823833.1"/>
    </source>
</evidence>
<sequence>MAGGWDSFRSVSGVRQQSPEKVVLDFGAGPRPIHVSTRVLNLRRDADLAPATGPVDWSQLDALPDLLTVEWSGPDRGIIEAVAARPGVQFLYWLDAVGDVDLTPTRLDTVRLGGPDLGRIHLPDTVRTLLLKRPPAHLTVEAPDGGRRIDVRFFHYGSDVVIPAGLRRAATLWLRVGDTVSARVLSPLTDLANLTLTFDDPPGTLTEPADLDRHAGLHTLRLDSAYGLDPHALPDLPALRNLKLNGTRRRTARALKARFKGTLVTVDVRGAKTEEWLAEHMFNPFRDWVDESKAFGTAACAAYNRARAAADAVADDDPDRLAALEVALRGLVTDLNAIDDRYELIDTINREHAWTIFHDMACELRVPPDLIDEWFDADRQF</sequence>
<evidence type="ECO:0000313" key="2">
    <source>
        <dbReference type="Proteomes" id="UP001500218"/>
    </source>
</evidence>
<reference evidence="2" key="1">
    <citation type="journal article" date="2019" name="Int. J. Syst. Evol. Microbiol.">
        <title>The Global Catalogue of Microorganisms (GCM) 10K type strain sequencing project: providing services to taxonomists for standard genome sequencing and annotation.</title>
        <authorList>
            <consortium name="The Broad Institute Genomics Platform"/>
            <consortium name="The Broad Institute Genome Sequencing Center for Infectious Disease"/>
            <person name="Wu L."/>
            <person name="Ma J."/>
        </authorList>
    </citation>
    <scope>NUCLEOTIDE SEQUENCE [LARGE SCALE GENOMIC DNA]</scope>
    <source>
        <strain evidence="2">JCM 13250</strain>
    </source>
</reference>